<dbReference type="GO" id="GO:0016616">
    <property type="term" value="F:oxidoreductase activity, acting on the CH-OH group of donors, NAD or NADP as acceptor"/>
    <property type="evidence" value="ECO:0007669"/>
    <property type="project" value="UniProtKB-ARBA"/>
</dbReference>
<evidence type="ECO:0000256" key="2">
    <source>
        <dbReference type="ARBA" id="ARBA00023002"/>
    </source>
</evidence>
<organism evidence="3 4">
    <name type="scientific">Cardiobacterium hominis</name>
    <dbReference type="NCBI Taxonomy" id="2718"/>
    <lineage>
        <taxon>Bacteria</taxon>
        <taxon>Pseudomonadati</taxon>
        <taxon>Pseudomonadota</taxon>
        <taxon>Gammaproteobacteria</taxon>
        <taxon>Cardiobacteriales</taxon>
        <taxon>Cardiobacteriaceae</taxon>
        <taxon>Cardiobacterium</taxon>
    </lineage>
</organism>
<accession>A0A1C3H3C6</accession>
<evidence type="ECO:0000313" key="4">
    <source>
        <dbReference type="Proteomes" id="UP000190837"/>
    </source>
</evidence>
<dbReference type="InterPro" id="IPR036812">
    <property type="entry name" value="NAD(P)_OxRdtase_dom_sf"/>
</dbReference>
<evidence type="ECO:0000256" key="1">
    <source>
        <dbReference type="ARBA" id="ARBA00022857"/>
    </source>
</evidence>
<sequence length="113" mass="12883">MEIFNQTMPQMNQIEINSFHQRQAQVEALQAEGMLVEAWAPFAEGKHDIFHKPVLTQIGAQYGKSVAQVILRWLVEYIPPPRREKPGSGRVLMQNADAFCMGSGREWAILFIN</sequence>
<protein>
    <submittedName>
        <fullName evidence="3">Oxidoreductase, aldo/keto reductase family</fullName>
    </submittedName>
</protein>
<keyword evidence="1" id="KW-0521">NADP</keyword>
<keyword evidence="2" id="KW-0560">Oxidoreductase</keyword>
<dbReference type="AlphaFoldDB" id="A0A1C3H3C6"/>
<name>A0A1C3H3C6_9GAMM</name>
<dbReference type="Proteomes" id="UP000190837">
    <property type="component" value="Unassembled WGS sequence"/>
</dbReference>
<dbReference type="EMBL" id="FKLO01000034">
    <property type="protein sequence ID" value="SAM61151.1"/>
    <property type="molecule type" value="Genomic_DNA"/>
</dbReference>
<reference evidence="4" key="1">
    <citation type="submission" date="2016-04" db="EMBL/GenBank/DDBJ databases">
        <authorList>
            <person name="Tagini F."/>
        </authorList>
    </citation>
    <scope>NUCLEOTIDE SEQUENCE [LARGE SCALE GENOMIC DNA]</scope>
    <source>
        <strain evidence="4">CHUV0807</strain>
    </source>
</reference>
<evidence type="ECO:0000313" key="3">
    <source>
        <dbReference type="EMBL" id="SAM61151.1"/>
    </source>
</evidence>
<dbReference type="Gene3D" id="3.20.20.100">
    <property type="entry name" value="NADP-dependent oxidoreductase domain"/>
    <property type="match status" value="1"/>
</dbReference>
<dbReference type="SUPFAM" id="SSF51430">
    <property type="entry name" value="NAD(P)-linked oxidoreductase"/>
    <property type="match status" value="1"/>
</dbReference>
<gene>
    <name evidence="3" type="ORF">CHUV0807_0876</name>
</gene>
<proteinExistence type="predicted"/>
<dbReference type="InterPro" id="IPR020471">
    <property type="entry name" value="AKR"/>
</dbReference>
<dbReference type="PRINTS" id="PR00069">
    <property type="entry name" value="ALDKETRDTASE"/>
</dbReference>
<dbReference type="PANTHER" id="PTHR43827">
    <property type="entry name" value="2,5-DIKETO-D-GLUCONIC ACID REDUCTASE"/>
    <property type="match status" value="1"/>
</dbReference>
<dbReference type="PANTHER" id="PTHR43827:SF3">
    <property type="entry name" value="NADP-DEPENDENT OXIDOREDUCTASE DOMAIN-CONTAINING PROTEIN"/>
    <property type="match status" value="1"/>
</dbReference>